<evidence type="ECO:0000313" key="3">
    <source>
        <dbReference type="Proteomes" id="UP001230328"/>
    </source>
</evidence>
<keyword evidence="1" id="KW-1133">Transmembrane helix</keyword>
<organism evidence="2 3">
    <name type="scientific">Streptomyces umbrinus</name>
    <dbReference type="NCBI Taxonomy" id="67370"/>
    <lineage>
        <taxon>Bacteria</taxon>
        <taxon>Bacillati</taxon>
        <taxon>Actinomycetota</taxon>
        <taxon>Actinomycetes</taxon>
        <taxon>Kitasatosporales</taxon>
        <taxon>Streptomycetaceae</taxon>
        <taxon>Streptomyces</taxon>
        <taxon>Streptomyces phaeochromogenes group</taxon>
    </lineage>
</organism>
<keyword evidence="1" id="KW-0812">Transmembrane</keyword>
<protein>
    <submittedName>
        <fullName evidence="2">Uncharacterized protein</fullName>
    </submittedName>
</protein>
<comment type="caution">
    <text evidence="2">The sequence shown here is derived from an EMBL/GenBank/DDBJ whole genome shotgun (WGS) entry which is preliminary data.</text>
</comment>
<evidence type="ECO:0000256" key="1">
    <source>
        <dbReference type="SAM" id="Phobius"/>
    </source>
</evidence>
<accession>A0ABU0SVM8</accession>
<proteinExistence type="predicted"/>
<evidence type="ECO:0000313" key="2">
    <source>
        <dbReference type="EMBL" id="MDQ1027605.1"/>
    </source>
</evidence>
<gene>
    <name evidence="2" type="ORF">QF035_005187</name>
</gene>
<dbReference type="RefSeq" id="WP_307522956.1">
    <property type="nucleotide sequence ID" value="NZ_JAUSZI010000002.1"/>
</dbReference>
<reference evidence="2 3" key="1">
    <citation type="submission" date="2023-07" db="EMBL/GenBank/DDBJ databases">
        <title>Comparative genomics of wheat-associated soil bacteria to identify genetic determinants of phenazine resistance.</title>
        <authorList>
            <person name="Mouncey N."/>
        </authorList>
    </citation>
    <scope>NUCLEOTIDE SEQUENCE [LARGE SCALE GENOMIC DNA]</scope>
    <source>
        <strain evidence="2 3">V2I4</strain>
    </source>
</reference>
<dbReference type="Proteomes" id="UP001230328">
    <property type="component" value="Unassembled WGS sequence"/>
</dbReference>
<dbReference type="EMBL" id="JAUSZI010000002">
    <property type="protein sequence ID" value="MDQ1027605.1"/>
    <property type="molecule type" value="Genomic_DNA"/>
</dbReference>
<sequence length="67" mass="7052">MSVPFAPEAVSNPRLRLWLITVIVVLVLASAPCAQIIGAYSDVAVFLTLLLGGGGTAAMYRNHSNQP</sequence>
<keyword evidence="1" id="KW-0472">Membrane</keyword>
<keyword evidence="3" id="KW-1185">Reference proteome</keyword>
<feature type="transmembrane region" description="Helical" evidence="1">
    <location>
        <begin position="43"/>
        <end position="60"/>
    </location>
</feature>
<name>A0ABU0SVM8_9ACTN</name>